<name>A0AAV4A0H7_9GAST</name>
<comment type="caution">
    <text evidence="1">The sequence shown here is derived from an EMBL/GenBank/DDBJ whole genome shotgun (WGS) entry which is preliminary data.</text>
</comment>
<evidence type="ECO:0000313" key="1">
    <source>
        <dbReference type="EMBL" id="GFO00357.1"/>
    </source>
</evidence>
<evidence type="ECO:0000313" key="2">
    <source>
        <dbReference type="Proteomes" id="UP000735302"/>
    </source>
</evidence>
<gene>
    <name evidence="1" type="ORF">PoB_002686200</name>
</gene>
<proteinExistence type="predicted"/>
<sequence>MPEATSIARAVAFNRFNVMVFFDNFKEILSRSGVKLDPYRLWNLDETGIQTVPSATRILAEKRAKLVGLLTSARRATS</sequence>
<reference evidence="1 2" key="1">
    <citation type="journal article" date="2021" name="Elife">
        <title>Chloroplast acquisition without the gene transfer in kleptoplastic sea slugs, Plakobranchus ocellatus.</title>
        <authorList>
            <person name="Maeda T."/>
            <person name="Takahashi S."/>
            <person name="Yoshida T."/>
            <person name="Shimamura S."/>
            <person name="Takaki Y."/>
            <person name="Nagai Y."/>
            <person name="Toyoda A."/>
            <person name="Suzuki Y."/>
            <person name="Arimoto A."/>
            <person name="Ishii H."/>
            <person name="Satoh N."/>
            <person name="Nishiyama T."/>
            <person name="Hasebe M."/>
            <person name="Maruyama T."/>
            <person name="Minagawa J."/>
            <person name="Obokata J."/>
            <person name="Shigenobu S."/>
        </authorList>
    </citation>
    <scope>NUCLEOTIDE SEQUENCE [LARGE SCALE GENOMIC DNA]</scope>
</reference>
<protein>
    <submittedName>
        <fullName evidence="1">Transposase</fullName>
    </submittedName>
</protein>
<organism evidence="1 2">
    <name type="scientific">Plakobranchus ocellatus</name>
    <dbReference type="NCBI Taxonomy" id="259542"/>
    <lineage>
        <taxon>Eukaryota</taxon>
        <taxon>Metazoa</taxon>
        <taxon>Spiralia</taxon>
        <taxon>Lophotrochozoa</taxon>
        <taxon>Mollusca</taxon>
        <taxon>Gastropoda</taxon>
        <taxon>Heterobranchia</taxon>
        <taxon>Euthyneura</taxon>
        <taxon>Panpulmonata</taxon>
        <taxon>Sacoglossa</taxon>
        <taxon>Placobranchoidea</taxon>
        <taxon>Plakobranchidae</taxon>
        <taxon>Plakobranchus</taxon>
    </lineage>
</organism>
<dbReference type="EMBL" id="BLXT01003082">
    <property type="protein sequence ID" value="GFO00357.1"/>
    <property type="molecule type" value="Genomic_DNA"/>
</dbReference>
<accession>A0AAV4A0H7</accession>
<keyword evidence="2" id="KW-1185">Reference proteome</keyword>
<dbReference type="AlphaFoldDB" id="A0AAV4A0H7"/>
<dbReference type="Proteomes" id="UP000735302">
    <property type="component" value="Unassembled WGS sequence"/>
</dbReference>